<keyword evidence="1" id="KW-0472">Membrane</keyword>
<evidence type="ECO:0000313" key="2">
    <source>
        <dbReference type="EMBL" id="MDO3383003.1"/>
    </source>
</evidence>
<protein>
    <submittedName>
        <fullName evidence="2">Prepilin-type N-terminal cleavage/methylation domain-containing protein</fullName>
    </submittedName>
</protein>
<dbReference type="PROSITE" id="PS00409">
    <property type="entry name" value="PROKAR_NTER_METHYL"/>
    <property type="match status" value="1"/>
</dbReference>
<dbReference type="InterPro" id="IPR012902">
    <property type="entry name" value="N_methyl_site"/>
</dbReference>
<evidence type="ECO:0000256" key="1">
    <source>
        <dbReference type="SAM" id="Phobius"/>
    </source>
</evidence>
<dbReference type="EMBL" id="JAULRT010000059">
    <property type="protein sequence ID" value="MDO3383003.1"/>
    <property type="molecule type" value="Genomic_DNA"/>
</dbReference>
<name>A0ABT8TI29_9GAMM</name>
<dbReference type="Pfam" id="PF07963">
    <property type="entry name" value="N_methyl"/>
    <property type="match status" value="1"/>
</dbReference>
<accession>A0ABT8TI29</accession>
<feature type="transmembrane region" description="Helical" evidence="1">
    <location>
        <begin position="20"/>
        <end position="38"/>
    </location>
</feature>
<dbReference type="RefSeq" id="WP_302713677.1">
    <property type="nucleotide sequence ID" value="NZ_JAULRT010000059.1"/>
</dbReference>
<keyword evidence="3" id="KW-1185">Reference proteome</keyword>
<proteinExistence type="predicted"/>
<gene>
    <name evidence="2" type="ORF">QWI16_12560</name>
</gene>
<dbReference type="Proteomes" id="UP001168380">
    <property type="component" value="Unassembled WGS sequence"/>
</dbReference>
<organism evidence="2 3">
    <name type="scientific">Gilvimarinus algae</name>
    <dbReference type="NCBI Taxonomy" id="3058037"/>
    <lineage>
        <taxon>Bacteria</taxon>
        <taxon>Pseudomonadati</taxon>
        <taxon>Pseudomonadota</taxon>
        <taxon>Gammaproteobacteria</taxon>
        <taxon>Cellvibrionales</taxon>
        <taxon>Cellvibrionaceae</taxon>
        <taxon>Gilvimarinus</taxon>
    </lineage>
</organism>
<reference evidence="2" key="1">
    <citation type="submission" date="2023-07" db="EMBL/GenBank/DDBJ databases">
        <title>Gilvimarinus algae sp. nov., isolated from the surface of Kelp.</title>
        <authorList>
            <person name="Sun Y.Y."/>
            <person name="Gong Y."/>
            <person name="Du Z.J."/>
        </authorList>
    </citation>
    <scope>NUCLEOTIDE SEQUENCE</scope>
    <source>
        <strain evidence="2">SDUM040014</strain>
    </source>
</reference>
<keyword evidence="1" id="KW-1133">Transmembrane helix</keyword>
<evidence type="ECO:0000313" key="3">
    <source>
        <dbReference type="Proteomes" id="UP001168380"/>
    </source>
</evidence>
<sequence>MPTERCCQARGQRGISLIEVIVFIVVIAISLTALLAVYQQSVVNSVDPIKRIRMLELAQAQLDRVLALRYDEATPSGGVPACNSLGGPTCNNTTEPDLDDVDDYHDVRDTPAPGYSRSVQVTNTPLTGAQAKLVSVTVTSADGETLTLAAYRVNF</sequence>
<comment type="caution">
    <text evidence="2">The sequence shown here is derived from an EMBL/GenBank/DDBJ whole genome shotgun (WGS) entry which is preliminary data.</text>
</comment>
<keyword evidence="1" id="KW-0812">Transmembrane</keyword>